<organism evidence="3 4">
    <name type="scientific">Methanospirillum purgamenti</name>
    <dbReference type="NCBI Taxonomy" id="2834276"/>
    <lineage>
        <taxon>Archaea</taxon>
        <taxon>Methanobacteriati</taxon>
        <taxon>Methanobacteriota</taxon>
        <taxon>Stenosarchaea group</taxon>
        <taxon>Methanomicrobia</taxon>
        <taxon>Methanomicrobiales</taxon>
        <taxon>Methanospirillaceae</taxon>
        <taxon>Methanospirillum</taxon>
    </lineage>
</organism>
<dbReference type="SUPFAM" id="SSF46785">
    <property type="entry name" value="Winged helix' DNA-binding domain"/>
    <property type="match status" value="1"/>
</dbReference>
<dbReference type="InterPro" id="IPR036390">
    <property type="entry name" value="WH_DNA-bd_sf"/>
</dbReference>
<reference evidence="3 4" key="1">
    <citation type="submission" date="2021-05" db="EMBL/GenBank/DDBJ databases">
        <title>A novel Methanospirillum isolate from a pyrite-forming mixed culture.</title>
        <authorList>
            <person name="Bunk B."/>
            <person name="Sproer C."/>
            <person name="Spring S."/>
            <person name="Pester M."/>
        </authorList>
    </citation>
    <scope>NUCLEOTIDE SEQUENCE [LARGE SCALE GENOMIC DNA]</scope>
    <source>
        <strain evidence="3 4">J.3.6.1-F.2.7.3</strain>
    </source>
</reference>
<dbReference type="Gene3D" id="1.10.10.10">
    <property type="entry name" value="Winged helix-like DNA-binding domain superfamily/Winged helix DNA-binding domain"/>
    <property type="match status" value="1"/>
</dbReference>
<evidence type="ECO:0000313" key="3">
    <source>
        <dbReference type="EMBL" id="QVV88929.1"/>
    </source>
</evidence>
<protein>
    <submittedName>
        <fullName evidence="3">Winged helix-turn-helix domain-containing protein</fullName>
    </submittedName>
</protein>
<gene>
    <name evidence="3" type="ORF">KHC33_16760</name>
</gene>
<dbReference type="EMBL" id="CP075546">
    <property type="protein sequence ID" value="QVV88929.1"/>
    <property type="molecule type" value="Genomic_DNA"/>
</dbReference>
<dbReference type="AlphaFoldDB" id="A0A8E7B136"/>
<dbReference type="InterPro" id="IPR001845">
    <property type="entry name" value="HTH_ArsR_DNA-bd_dom"/>
</dbReference>
<dbReference type="PIRSF" id="PIRSF018357">
    <property type="entry name" value="Trans_reg_ArsR_prd"/>
    <property type="match status" value="1"/>
</dbReference>
<dbReference type="CDD" id="cd00090">
    <property type="entry name" value="HTH_ARSR"/>
    <property type="match status" value="1"/>
</dbReference>
<accession>A0A8E7B136</accession>
<dbReference type="InterPro" id="IPR016723">
    <property type="entry name" value="Tscrpt_reg_ArsR_prd"/>
</dbReference>
<dbReference type="GO" id="GO:0003700">
    <property type="term" value="F:DNA-binding transcription factor activity"/>
    <property type="evidence" value="ECO:0007669"/>
    <property type="project" value="InterPro"/>
</dbReference>
<keyword evidence="1" id="KW-0175">Coiled coil</keyword>
<sequence length="251" mass="29290">METNAGKSPDVEILVQEIQQLRGELHRFIERTNQIHIQSIISNLKSEYAELLSNNHLERAEECLSNQMVHDCTMYNTCFQVFLNFLTETSKHIKDGEVTEDIIDSYKLQLQEMRKKGPFESCDICFGEVRKLFEKQVDLMRSLGILHQREYSVQITEYPDEKIVSEIIEPIASTTRFQILQAVSAETKTFSDLSLMTKLREGNLLFHLKKLQEAGMIIQRHERGDYIITEKGFRVLSSIRDLYGFFKEKDD</sequence>
<dbReference type="KEGG" id="mrtj:KHC33_16760"/>
<feature type="coiled-coil region" evidence="1">
    <location>
        <begin position="11"/>
        <end position="61"/>
    </location>
</feature>
<dbReference type="Proteomes" id="UP000680656">
    <property type="component" value="Chromosome"/>
</dbReference>
<dbReference type="RefSeq" id="WP_214419732.1">
    <property type="nucleotide sequence ID" value="NZ_CP075546.1"/>
</dbReference>
<dbReference type="Pfam" id="PF01022">
    <property type="entry name" value="HTH_5"/>
    <property type="match status" value="1"/>
</dbReference>
<evidence type="ECO:0000256" key="1">
    <source>
        <dbReference type="SAM" id="Coils"/>
    </source>
</evidence>
<dbReference type="InterPro" id="IPR036388">
    <property type="entry name" value="WH-like_DNA-bd_sf"/>
</dbReference>
<evidence type="ECO:0000259" key="2">
    <source>
        <dbReference type="Pfam" id="PF01022"/>
    </source>
</evidence>
<dbReference type="GeneID" id="65098870"/>
<name>A0A8E7B136_9EURY</name>
<keyword evidence="4" id="KW-1185">Reference proteome</keyword>
<evidence type="ECO:0000313" key="4">
    <source>
        <dbReference type="Proteomes" id="UP000680656"/>
    </source>
</evidence>
<proteinExistence type="predicted"/>
<feature type="domain" description="HTH arsR-type" evidence="2">
    <location>
        <begin position="175"/>
        <end position="217"/>
    </location>
</feature>
<dbReference type="InterPro" id="IPR011991">
    <property type="entry name" value="ArsR-like_HTH"/>
</dbReference>